<evidence type="ECO:0000313" key="5">
    <source>
        <dbReference type="EMBL" id="QQO07725.1"/>
    </source>
</evidence>
<evidence type="ECO:0000259" key="4">
    <source>
        <dbReference type="Pfam" id="PF07715"/>
    </source>
</evidence>
<dbReference type="Gene3D" id="2.170.130.10">
    <property type="entry name" value="TonB-dependent receptor, plug domain"/>
    <property type="match status" value="1"/>
</dbReference>
<evidence type="ECO:0000256" key="1">
    <source>
        <dbReference type="ARBA" id="ARBA00004442"/>
    </source>
</evidence>
<dbReference type="InterPro" id="IPR012910">
    <property type="entry name" value="Plug_dom"/>
</dbReference>
<accession>A0A7T7XJT4</accession>
<dbReference type="GO" id="GO:0009279">
    <property type="term" value="C:cell outer membrane"/>
    <property type="evidence" value="ECO:0007669"/>
    <property type="project" value="UniProtKB-SubCell"/>
</dbReference>
<dbReference type="InterPro" id="IPR037066">
    <property type="entry name" value="Plug_dom_sf"/>
</dbReference>
<name>A0A7T7XJT4_9SPIR</name>
<dbReference type="Gene3D" id="2.40.170.20">
    <property type="entry name" value="TonB-dependent receptor, beta-barrel domain"/>
    <property type="match status" value="1"/>
</dbReference>
<comment type="subcellular location">
    <subcellularLocation>
        <location evidence="1">Cell outer membrane</location>
    </subcellularLocation>
</comment>
<evidence type="ECO:0000256" key="2">
    <source>
        <dbReference type="ARBA" id="ARBA00023136"/>
    </source>
</evidence>
<dbReference type="KEGG" id="bhc:JFL75_12300"/>
<dbReference type="Pfam" id="PF07715">
    <property type="entry name" value="Plug"/>
    <property type="match status" value="1"/>
</dbReference>
<keyword evidence="6" id="KW-1185">Reference proteome</keyword>
<evidence type="ECO:0000313" key="6">
    <source>
        <dbReference type="Proteomes" id="UP000595917"/>
    </source>
</evidence>
<keyword evidence="3" id="KW-0998">Cell outer membrane</keyword>
<gene>
    <name evidence="5" type="ORF">JFL75_12300</name>
</gene>
<keyword evidence="5" id="KW-0675">Receptor</keyword>
<dbReference type="SUPFAM" id="SSF56935">
    <property type="entry name" value="Porins"/>
    <property type="match status" value="1"/>
</dbReference>
<dbReference type="Proteomes" id="UP000595917">
    <property type="component" value="Chromosome"/>
</dbReference>
<evidence type="ECO:0000256" key="3">
    <source>
        <dbReference type="ARBA" id="ARBA00023237"/>
    </source>
</evidence>
<dbReference type="RefSeq" id="WP_215625031.1">
    <property type="nucleotide sequence ID" value="NZ_CP067089.2"/>
</dbReference>
<proteinExistence type="predicted"/>
<feature type="domain" description="TonB-dependent receptor plug" evidence="4">
    <location>
        <begin position="126"/>
        <end position="218"/>
    </location>
</feature>
<sequence>MKKNKVPWLIFFILLPAAVFSREVKILVADRDLEIPLEGAVIHSWDGEKYPCDDFGEVTITVPDDRQVTIQATYPGYETGRMLIPLSGDVFSMALSLGGIMEGKELVVEAQKPGESETRSGRSVAISGENLERTAKIGIIEDVMTSIKLLPGVGYAGMFNAMPSIRGGDPGDLMAVYDGFYIENPYYWGGGASIFDPNMVASAQLSHGIFSSRYGHTISGILEVTSKKADPETSELEIGISTSSVNLNASIPVNKKGGFMVMGRVTYWDPFVWAAQGLADVTGNEVLDLVNAVTTAPYIRSAAVNFHYQLNQDLEIKANTFIGADGVGADYANENDDSEVQSKMHMLFNWDNLQTFLNAGITYTPRRDMVLKARAGAGFERSRLDGLFDYDYVRVYRPDGSLRYEIPGDYLDMDLDLVQDVFNLQGRADFDWDLGGGFILAAGLEELYRRQSAEQSGLFFIERQVTGGTGIPGVDYIQYPLRMEITAGNTMFTSAAYALMEYTSPAQRFGAELGLRADHLYFKGDGFDIQTMPVLNPRLNLDFNLFKNKGVFRSLDITAGTGLFSSVNDAVSSIEIDSGVDDFTLTPNRSWTSVIGLKADFSGGWSFNIEGYYKYVFDRAYQYGYTTNGIDTDMVYRFDGDGIVWGFDAMLQKFESRYFDGWISYTFTWAKYHENERPSGSLSASGETELEDSGWYYPSYHRFHNINLVLNIKPTRNFNIYTRLGLASGSPLNKVGKVYSYQVQLVDKDGSPGTVITKYRRDSEYADDNRTSWSIPLDVKLSWYRFNPKTKVQTEIYLAAENLLSLVYRPQGNTTFNSYTGTEDTGSQSASYGLPIPMVSFGFRWSY</sequence>
<dbReference type="EMBL" id="CP067089">
    <property type="protein sequence ID" value="QQO07725.1"/>
    <property type="molecule type" value="Genomic_DNA"/>
</dbReference>
<dbReference type="InterPro" id="IPR036942">
    <property type="entry name" value="Beta-barrel_TonB_sf"/>
</dbReference>
<protein>
    <submittedName>
        <fullName evidence="5">TonB-dependent receptor plug domain-containing protein</fullName>
    </submittedName>
</protein>
<dbReference type="AlphaFoldDB" id="A0A7T7XJT4"/>
<organism evidence="5 6">
    <name type="scientific">Breznakiella homolactica</name>
    <dbReference type="NCBI Taxonomy" id="2798577"/>
    <lineage>
        <taxon>Bacteria</taxon>
        <taxon>Pseudomonadati</taxon>
        <taxon>Spirochaetota</taxon>
        <taxon>Spirochaetia</taxon>
        <taxon>Spirochaetales</taxon>
        <taxon>Breznakiellaceae</taxon>
        <taxon>Breznakiella</taxon>
    </lineage>
</organism>
<keyword evidence="2" id="KW-0472">Membrane</keyword>
<reference evidence="5" key="1">
    <citation type="submission" date="2021-01" db="EMBL/GenBank/DDBJ databases">
        <title>Description of Breznakiella homolactica.</title>
        <authorList>
            <person name="Song Y."/>
            <person name="Brune A."/>
        </authorList>
    </citation>
    <scope>NUCLEOTIDE SEQUENCE</scope>
    <source>
        <strain evidence="5">RmG30</strain>
    </source>
</reference>